<accession>A0ABY4HFD2</accession>
<keyword evidence="2" id="KW-1185">Reference proteome</keyword>
<sequence>MTKHVEAYFKTENDAESAKASLQKIEIENELVEPIPDDSSLLARLVPLSNFKNPGSDRHLTHLLQFDVKEEGYKSALSIIEEHDGHMDQSEVESN</sequence>
<evidence type="ECO:0000313" key="2">
    <source>
        <dbReference type="Proteomes" id="UP000830326"/>
    </source>
</evidence>
<dbReference type="RefSeq" id="WP_245034970.1">
    <property type="nucleotide sequence ID" value="NZ_CP095075.1"/>
</dbReference>
<reference evidence="1" key="1">
    <citation type="submission" date="2022-04" db="EMBL/GenBank/DDBJ databases">
        <title>Halobacillus sp. isolated from saltern.</title>
        <authorList>
            <person name="Won M."/>
            <person name="Lee C.-M."/>
            <person name="Woen H.-Y."/>
            <person name="Kwon S.-W."/>
        </authorList>
    </citation>
    <scope>NUCLEOTIDE SEQUENCE</scope>
    <source>
        <strain evidence="1">SSHM10-5</strain>
    </source>
</reference>
<protein>
    <submittedName>
        <fullName evidence="1">Uncharacterized protein</fullName>
    </submittedName>
</protein>
<organism evidence="1 2">
    <name type="scientific">Halobacillus amylolyticus</name>
    <dbReference type="NCBI Taxonomy" id="2932259"/>
    <lineage>
        <taxon>Bacteria</taxon>
        <taxon>Bacillati</taxon>
        <taxon>Bacillota</taxon>
        <taxon>Bacilli</taxon>
        <taxon>Bacillales</taxon>
        <taxon>Bacillaceae</taxon>
        <taxon>Halobacillus</taxon>
    </lineage>
</organism>
<name>A0ABY4HFD2_9BACI</name>
<proteinExistence type="predicted"/>
<gene>
    <name evidence="1" type="ORF">MUO15_07795</name>
</gene>
<dbReference type="EMBL" id="CP095075">
    <property type="protein sequence ID" value="UOR13352.1"/>
    <property type="molecule type" value="Genomic_DNA"/>
</dbReference>
<dbReference type="Proteomes" id="UP000830326">
    <property type="component" value="Chromosome"/>
</dbReference>
<evidence type="ECO:0000313" key="1">
    <source>
        <dbReference type="EMBL" id="UOR13352.1"/>
    </source>
</evidence>